<dbReference type="EMBL" id="CP042913">
    <property type="protein sequence ID" value="QEG34127.1"/>
    <property type="molecule type" value="Genomic_DNA"/>
</dbReference>
<evidence type="ECO:0000313" key="2">
    <source>
        <dbReference type="EMBL" id="QEG34127.1"/>
    </source>
</evidence>
<dbReference type="NCBIfam" id="TIGR03545">
    <property type="entry name" value="TIGR03545 family protein"/>
    <property type="match status" value="1"/>
</dbReference>
<name>A0A5B9Q569_9BACT</name>
<sequence>MASVVRFGCDPLLEWLIVSGGQSATGAKVELAGVSTWIKSGKLEIRDLQVANPESEFRNLFQAEQIVLQLDSLALLHNRMVVTNGAITGLEIDTERSTSGELVVSDATSEEGPPLFEPVVTKASDLASDWLENASQRLDTDFVEQLQTPQVADQLVENWKNQSESLRSRAKLLRERGQKLAEEFREIKKNPLRSAQRLPEIHAELKSNQQELVSLQQEIKELPEQARADRQTLTTARQQDEAFLKKQFEFEQLDGDNLTQVLLGESVAEKLQEACDWIAWARKKSPSNAAKELAAQRGRGTTVTFGKPQPRFEIQHVGIELTAQVAGTPMQFVGYLSGVSSAPHLLAEPARLELASLGDTPVKLLVVSDHREQVPREEMHFTCPALPIRGRTLGNEEKLAIQLAPGNADLSVDLLLEGETLSGQIAFAQHEFHLTPLASPRVNRHLATALEGALGNIKQVTAEVELTGTLKQPQFKIDSPLGEQLANEISTAVVKLARERGEALLAKSTAKMNSQLEKLTAAKSALEQELLANLGENQKIFEDLAGTASLGGRGLSVPQISSTLGKGVLRK</sequence>
<gene>
    <name evidence="2" type="ORF">Pr1d_13990</name>
</gene>
<accession>A0A5B9Q569</accession>
<evidence type="ECO:0000256" key="1">
    <source>
        <dbReference type="SAM" id="Coils"/>
    </source>
</evidence>
<protein>
    <submittedName>
        <fullName evidence="2">Uncharacterized protein</fullName>
    </submittedName>
</protein>
<dbReference type="InterPro" id="IPR019934">
    <property type="entry name" value="CHP03545"/>
</dbReference>
<keyword evidence="1" id="KW-0175">Coiled coil</keyword>
<reference evidence="2 3" key="1">
    <citation type="submission" date="2019-08" db="EMBL/GenBank/DDBJ databases">
        <title>Deep-cultivation of Planctomycetes and their phenomic and genomic characterization uncovers novel biology.</title>
        <authorList>
            <person name="Wiegand S."/>
            <person name="Jogler M."/>
            <person name="Boedeker C."/>
            <person name="Pinto D."/>
            <person name="Vollmers J."/>
            <person name="Rivas-Marin E."/>
            <person name="Kohn T."/>
            <person name="Peeters S.H."/>
            <person name="Heuer A."/>
            <person name="Rast P."/>
            <person name="Oberbeckmann S."/>
            <person name="Bunk B."/>
            <person name="Jeske O."/>
            <person name="Meyerdierks A."/>
            <person name="Storesund J.E."/>
            <person name="Kallscheuer N."/>
            <person name="Luecker S."/>
            <person name="Lage O.M."/>
            <person name="Pohl T."/>
            <person name="Merkel B.J."/>
            <person name="Hornburger P."/>
            <person name="Mueller R.-W."/>
            <person name="Bruemmer F."/>
            <person name="Labrenz M."/>
            <person name="Spormann A.M."/>
            <person name="Op den Camp H."/>
            <person name="Overmann J."/>
            <person name="Amann R."/>
            <person name="Jetten M.S.M."/>
            <person name="Mascher T."/>
            <person name="Medema M.H."/>
            <person name="Devos D.P."/>
            <person name="Kaster A.-K."/>
            <person name="Ovreas L."/>
            <person name="Rohde M."/>
            <person name="Galperin M.Y."/>
            <person name="Jogler C."/>
        </authorList>
    </citation>
    <scope>NUCLEOTIDE SEQUENCE [LARGE SCALE GENOMIC DNA]</scope>
    <source>
        <strain evidence="2 3">Pr1d</strain>
    </source>
</reference>
<evidence type="ECO:0000313" key="3">
    <source>
        <dbReference type="Proteomes" id="UP000323917"/>
    </source>
</evidence>
<proteinExistence type="predicted"/>
<organism evidence="2 3">
    <name type="scientific">Bythopirellula goksoeyrii</name>
    <dbReference type="NCBI Taxonomy" id="1400387"/>
    <lineage>
        <taxon>Bacteria</taxon>
        <taxon>Pseudomonadati</taxon>
        <taxon>Planctomycetota</taxon>
        <taxon>Planctomycetia</taxon>
        <taxon>Pirellulales</taxon>
        <taxon>Lacipirellulaceae</taxon>
        <taxon>Bythopirellula</taxon>
    </lineage>
</organism>
<keyword evidence="3" id="KW-1185">Reference proteome</keyword>
<dbReference type="Proteomes" id="UP000323917">
    <property type="component" value="Chromosome"/>
</dbReference>
<feature type="coiled-coil region" evidence="1">
    <location>
        <begin position="156"/>
        <end position="225"/>
    </location>
</feature>
<dbReference type="AlphaFoldDB" id="A0A5B9Q569"/>
<dbReference type="KEGG" id="bgok:Pr1d_13990"/>